<sequence length="69" mass="8106">MFSSESWLWIGIWNQQSGLSMKGFGDALDEEKKRQWMCKIWKLQTMEPYRVGQRGGRDRLAGKIGWGRV</sequence>
<name>A0AAV2FQB9_9ROSI</name>
<dbReference type="EMBL" id="OZ034820">
    <property type="protein sequence ID" value="CAL1400544.1"/>
    <property type="molecule type" value="Genomic_DNA"/>
</dbReference>
<keyword evidence="2" id="KW-1185">Reference proteome</keyword>
<dbReference type="Proteomes" id="UP001497516">
    <property type="component" value="Chromosome 7"/>
</dbReference>
<evidence type="ECO:0000313" key="2">
    <source>
        <dbReference type="Proteomes" id="UP001497516"/>
    </source>
</evidence>
<evidence type="ECO:0000313" key="1">
    <source>
        <dbReference type="EMBL" id="CAL1400544.1"/>
    </source>
</evidence>
<accession>A0AAV2FQB9</accession>
<organism evidence="1 2">
    <name type="scientific">Linum trigynum</name>
    <dbReference type="NCBI Taxonomy" id="586398"/>
    <lineage>
        <taxon>Eukaryota</taxon>
        <taxon>Viridiplantae</taxon>
        <taxon>Streptophyta</taxon>
        <taxon>Embryophyta</taxon>
        <taxon>Tracheophyta</taxon>
        <taxon>Spermatophyta</taxon>
        <taxon>Magnoliopsida</taxon>
        <taxon>eudicotyledons</taxon>
        <taxon>Gunneridae</taxon>
        <taxon>Pentapetalae</taxon>
        <taxon>rosids</taxon>
        <taxon>fabids</taxon>
        <taxon>Malpighiales</taxon>
        <taxon>Linaceae</taxon>
        <taxon>Linum</taxon>
    </lineage>
</organism>
<gene>
    <name evidence="1" type="ORF">LTRI10_LOCUS40662</name>
</gene>
<reference evidence="1 2" key="1">
    <citation type="submission" date="2024-04" db="EMBL/GenBank/DDBJ databases">
        <authorList>
            <person name="Fracassetti M."/>
        </authorList>
    </citation>
    <scope>NUCLEOTIDE SEQUENCE [LARGE SCALE GENOMIC DNA]</scope>
</reference>
<dbReference type="AlphaFoldDB" id="A0AAV2FQB9"/>
<protein>
    <submittedName>
        <fullName evidence="1">Uncharacterized protein</fullName>
    </submittedName>
</protein>
<proteinExistence type="predicted"/>